<name>A0A138AXF5_9ACTN</name>
<evidence type="ECO:0000313" key="2">
    <source>
        <dbReference type="EMBL" id="KXP15109.1"/>
    </source>
</evidence>
<sequence>MPYSTAPVSHDAAVRSMRKAAGVGKPVQLVSILAGIVAVVTLLFALDEGGPGAWSLAVIAAAVCVAAGFGSRTLLARARYHVTVSYAPLRLAAKLVAGIVVFAGAAYLLDKAGLGVAARPLFIAGMVAVIGQHVASATLFQASAEDVRVRRSAVPWGNVDAFVVAERGDTVEIGVRTRADAPAEAMPTKDGEVLADLP</sequence>
<dbReference type="STRING" id="239498.AXK60_04410"/>
<dbReference type="OrthoDB" id="4753623at2"/>
<feature type="transmembrane region" description="Helical" evidence="1">
    <location>
        <begin position="121"/>
        <end position="142"/>
    </location>
</feature>
<dbReference type="EMBL" id="LSRF01000001">
    <property type="protein sequence ID" value="KXP15109.1"/>
    <property type="molecule type" value="Genomic_DNA"/>
</dbReference>
<protein>
    <submittedName>
        <fullName evidence="2">Uncharacterized protein</fullName>
    </submittedName>
</protein>
<feature type="transmembrane region" description="Helical" evidence="1">
    <location>
        <begin position="27"/>
        <end position="46"/>
    </location>
</feature>
<feature type="transmembrane region" description="Helical" evidence="1">
    <location>
        <begin position="52"/>
        <end position="70"/>
    </location>
</feature>
<reference evidence="3" key="1">
    <citation type="submission" date="2016-02" db="EMBL/GenBank/DDBJ databases">
        <authorList>
            <person name="Wen L."/>
            <person name="He K."/>
            <person name="Yang H."/>
        </authorList>
    </citation>
    <scope>NUCLEOTIDE SEQUENCE [LARGE SCALE GENOMIC DNA]</scope>
    <source>
        <strain evidence="3">JCM 15929</strain>
    </source>
</reference>
<evidence type="ECO:0000313" key="3">
    <source>
        <dbReference type="Proteomes" id="UP000070258"/>
    </source>
</evidence>
<keyword evidence="1" id="KW-0812">Transmembrane</keyword>
<feature type="transmembrane region" description="Helical" evidence="1">
    <location>
        <begin position="91"/>
        <end position="109"/>
    </location>
</feature>
<organism evidence="2 3">
    <name type="scientific">Tsukamurella pseudospumae</name>
    <dbReference type="NCBI Taxonomy" id="239498"/>
    <lineage>
        <taxon>Bacteria</taxon>
        <taxon>Bacillati</taxon>
        <taxon>Actinomycetota</taxon>
        <taxon>Actinomycetes</taxon>
        <taxon>Mycobacteriales</taxon>
        <taxon>Tsukamurellaceae</taxon>
        <taxon>Tsukamurella</taxon>
    </lineage>
</organism>
<dbReference type="RefSeq" id="WP_068569798.1">
    <property type="nucleotide sequence ID" value="NZ_LSRF01000001.1"/>
</dbReference>
<comment type="caution">
    <text evidence="2">The sequence shown here is derived from an EMBL/GenBank/DDBJ whole genome shotgun (WGS) entry which is preliminary data.</text>
</comment>
<dbReference type="Proteomes" id="UP000070258">
    <property type="component" value="Unassembled WGS sequence"/>
</dbReference>
<keyword evidence="1" id="KW-0472">Membrane</keyword>
<dbReference type="AlphaFoldDB" id="A0A138AXF5"/>
<evidence type="ECO:0000256" key="1">
    <source>
        <dbReference type="SAM" id="Phobius"/>
    </source>
</evidence>
<proteinExistence type="predicted"/>
<keyword evidence="1" id="KW-1133">Transmembrane helix</keyword>
<accession>A0A138AXF5</accession>
<gene>
    <name evidence="2" type="ORF">AXK60_04410</name>
</gene>